<accession>A0A2P2QHP2</accession>
<sequence>MYSVLLIVSYYASYL</sequence>
<dbReference type="EMBL" id="GGEC01086048">
    <property type="protein sequence ID" value="MBX66532.1"/>
    <property type="molecule type" value="Transcribed_RNA"/>
</dbReference>
<protein>
    <submittedName>
        <fullName evidence="1">Uncharacterized protein</fullName>
    </submittedName>
</protein>
<name>A0A2P2QHP2_RHIMU</name>
<proteinExistence type="predicted"/>
<reference evidence="1" key="1">
    <citation type="submission" date="2018-02" db="EMBL/GenBank/DDBJ databases">
        <title>Rhizophora mucronata_Transcriptome.</title>
        <authorList>
            <person name="Meera S.P."/>
            <person name="Sreeshan A."/>
            <person name="Augustine A."/>
        </authorList>
    </citation>
    <scope>NUCLEOTIDE SEQUENCE</scope>
    <source>
        <tissue evidence="1">Leaf</tissue>
    </source>
</reference>
<organism evidence="1">
    <name type="scientific">Rhizophora mucronata</name>
    <name type="common">Asiatic mangrove</name>
    <dbReference type="NCBI Taxonomy" id="61149"/>
    <lineage>
        <taxon>Eukaryota</taxon>
        <taxon>Viridiplantae</taxon>
        <taxon>Streptophyta</taxon>
        <taxon>Embryophyta</taxon>
        <taxon>Tracheophyta</taxon>
        <taxon>Spermatophyta</taxon>
        <taxon>Magnoliopsida</taxon>
        <taxon>eudicotyledons</taxon>
        <taxon>Gunneridae</taxon>
        <taxon>Pentapetalae</taxon>
        <taxon>rosids</taxon>
        <taxon>fabids</taxon>
        <taxon>Malpighiales</taxon>
        <taxon>Rhizophoraceae</taxon>
        <taxon>Rhizophora</taxon>
    </lineage>
</organism>
<evidence type="ECO:0000313" key="1">
    <source>
        <dbReference type="EMBL" id="MBX66532.1"/>
    </source>
</evidence>